<dbReference type="AlphaFoldDB" id="A0A558CPN5"/>
<comment type="caution">
    <text evidence="2">The sequence shown here is derived from an EMBL/GenBank/DDBJ whole genome shotgun (WGS) entry which is preliminary data.</text>
</comment>
<evidence type="ECO:0000256" key="1">
    <source>
        <dbReference type="SAM" id="MobiDB-lite"/>
    </source>
</evidence>
<name>A0A558CPN5_9PSEU</name>
<organism evidence="2 3">
    <name type="scientific">Amycolatopsis rhizosphaerae</name>
    <dbReference type="NCBI Taxonomy" id="2053003"/>
    <lineage>
        <taxon>Bacteria</taxon>
        <taxon>Bacillati</taxon>
        <taxon>Actinomycetota</taxon>
        <taxon>Actinomycetes</taxon>
        <taxon>Pseudonocardiales</taxon>
        <taxon>Pseudonocardiaceae</taxon>
        <taxon>Amycolatopsis</taxon>
    </lineage>
</organism>
<feature type="region of interest" description="Disordered" evidence="1">
    <location>
        <begin position="132"/>
        <end position="169"/>
    </location>
</feature>
<dbReference type="OrthoDB" id="3674129at2"/>
<protein>
    <submittedName>
        <fullName evidence="2">Uncharacterized protein</fullName>
    </submittedName>
</protein>
<dbReference type="EMBL" id="VJWX01000131">
    <property type="protein sequence ID" value="TVT50728.1"/>
    <property type="molecule type" value="Genomic_DNA"/>
</dbReference>
<reference evidence="2 3" key="1">
    <citation type="submission" date="2019-07" db="EMBL/GenBank/DDBJ databases">
        <authorList>
            <person name="Duangmal K."/>
            <person name="Teo W.F.A."/>
        </authorList>
    </citation>
    <scope>NUCLEOTIDE SEQUENCE [LARGE SCALE GENOMIC DNA]</scope>
    <source>
        <strain evidence="2 3">TBRC 6029</strain>
    </source>
</reference>
<dbReference type="RefSeq" id="WP_144588702.1">
    <property type="nucleotide sequence ID" value="NZ_VJWX01000131.1"/>
</dbReference>
<feature type="compositionally biased region" description="Basic and acidic residues" evidence="1">
    <location>
        <begin position="158"/>
        <end position="169"/>
    </location>
</feature>
<gene>
    <name evidence="2" type="ORF">FNH05_15290</name>
</gene>
<evidence type="ECO:0000313" key="3">
    <source>
        <dbReference type="Proteomes" id="UP000320011"/>
    </source>
</evidence>
<reference evidence="2 3" key="2">
    <citation type="submission" date="2019-08" db="EMBL/GenBank/DDBJ databases">
        <title>Amycolatopsis acidicola sp. nov., isolated from peat swamp forest soil.</title>
        <authorList>
            <person name="Srisuk N."/>
        </authorList>
    </citation>
    <scope>NUCLEOTIDE SEQUENCE [LARGE SCALE GENOMIC DNA]</scope>
    <source>
        <strain evidence="2 3">TBRC 6029</strain>
    </source>
</reference>
<keyword evidence="3" id="KW-1185">Reference proteome</keyword>
<proteinExistence type="predicted"/>
<evidence type="ECO:0000313" key="2">
    <source>
        <dbReference type="EMBL" id="TVT50728.1"/>
    </source>
</evidence>
<accession>A0A558CPN5</accession>
<dbReference type="Proteomes" id="UP000320011">
    <property type="component" value="Unassembled WGS sequence"/>
</dbReference>
<sequence length="312" mass="35044">MRVQQWPGTVFPTEDHEVDQAIGALFQRAGWTTERLTPKDRDAIRKELVKWFNAKYSVNAILIALDRLPTGEKQEPRRREDVVTYIRTRMQAWYDDDNEDSPLAEAMHKPPRPGMSLAQWWILRQRNAANSDVSKSAAPLSERGREAREATMQQSRAPRRDPIARSRAKDQAIAEAMDSLLLPGAVAPTFEDAQSLLPASQRVTSRQVAVYAGQRSVIANDPKVRRIVERAVAEKRSLTPSETAVLRNAVRDAKARAAIGALEAMQSETAHDTEILSDAAWQILSYLERAMAPYMSLEGMVNLLDTQVRESS</sequence>